<keyword evidence="3" id="KW-1185">Reference proteome</keyword>
<feature type="region of interest" description="Disordered" evidence="1">
    <location>
        <begin position="383"/>
        <end position="412"/>
    </location>
</feature>
<dbReference type="EMBL" id="JBBUTG010000002">
    <property type="protein sequence ID" value="MEK8029972.1"/>
    <property type="molecule type" value="Genomic_DNA"/>
</dbReference>
<evidence type="ECO:0000313" key="3">
    <source>
        <dbReference type="Proteomes" id="UP001371218"/>
    </source>
</evidence>
<accession>A0ABU9BM74</accession>
<feature type="compositionally biased region" description="Polar residues" evidence="1">
    <location>
        <begin position="1"/>
        <end position="12"/>
    </location>
</feature>
<organism evidence="2 3">
    <name type="scientific">Ideonella lacteola</name>
    <dbReference type="NCBI Taxonomy" id="2984193"/>
    <lineage>
        <taxon>Bacteria</taxon>
        <taxon>Pseudomonadati</taxon>
        <taxon>Pseudomonadota</taxon>
        <taxon>Betaproteobacteria</taxon>
        <taxon>Burkholderiales</taxon>
        <taxon>Sphaerotilaceae</taxon>
        <taxon>Ideonella</taxon>
    </lineage>
</organism>
<feature type="compositionally biased region" description="Polar residues" evidence="1">
    <location>
        <begin position="393"/>
        <end position="412"/>
    </location>
</feature>
<comment type="caution">
    <text evidence="2">The sequence shown here is derived from an EMBL/GenBank/DDBJ whole genome shotgun (WGS) entry which is preliminary data.</text>
</comment>
<evidence type="ECO:0008006" key="4">
    <source>
        <dbReference type="Google" id="ProtNLM"/>
    </source>
</evidence>
<feature type="compositionally biased region" description="Low complexity" evidence="1">
    <location>
        <begin position="13"/>
        <end position="32"/>
    </location>
</feature>
<dbReference type="Proteomes" id="UP001371218">
    <property type="component" value="Unassembled WGS sequence"/>
</dbReference>
<name>A0ABU9BM74_9BURK</name>
<sequence length="412" mass="43596">MSNSPVSLQTPTALQPPAVSASVASASATQAAHQPKLKELSETEWMSRVGDQHADIFGSLKRGTERAAQGRVVQLTAQRRGQEQSVNRARRLWGPAGAAQLQQAMGQGLQVLQAQGATGLRTWLERHDPLEQQLLIQALQQHLGQESTTGQALGQWDRELSQTQQASLQGLENTAEVFSELHRAGTSAAASLRGLYVGLGQGGKESPLGPVALMRGLIEKFGVENIDAAMKCLRRGALSDLSSLKPSPLGPRVLQALSAGAAFTTVRTTVASARQLLDTQWAGRPLAPSPHEARVAMCLLQAADSGATQPGQLFASDQATAMGMAPFLTQAGGVRALRLTLSNLPTSLWRHEQRGARATLLAELDQRIADAEGGDHDAAARVAARLRHGQQPGGQTTASSSDDSEPVQRQAS</sequence>
<dbReference type="SUPFAM" id="SSF140591">
    <property type="entry name" value="Type III secretion system domain"/>
    <property type="match status" value="1"/>
</dbReference>
<evidence type="ECO:0000256" key="1">
    <source>
        <dbReference type="SAM" id="MobiDB-lite"/>
    </source>
</evidence>
<protein>
    <recommendedName>
        <fullName evidence="4">SepL/TyeA/HrpJ family type III secretion system gatekeeper</fullName>
    </recommendedName>
</protein>
<evidence type="ECO:0000313" key="2">
    <source>
        <dbReference type="EMBL" id="MEK8029972.1"/>
    </source>
</evidence>
<dbReference type="RefSeq" id="WP_341424334.1">
    <property type="nucleotide sequence ID" value="NZ_JBBUTG010000002.1"/>
</dbReference>
<gene>
    <name evidence="2" type="ORF">AACH06_03980</name>
</gene>
<proteinExistence type="predicted"/>
<feature type="region of interest" description="Disordered" evidence="1">
    <location>
        <begin position="1"/>
        <end position="37"/>
    </location>
</feature>
<reference evidence="2 3" key="1">
    <citation type="submission" date="2024-04" db="EMBL/GenBank/DDBJ databases">
        <title>Novel species of the genus Ideonella isolated from streams.</title>
        <authorList>
            <person name="Lu H."/>
        </authorList>
    </citation>
    <scope>NUCLEOTIDE SEQUENCE [LARGE SCALE GENOMIC DNA]</scope>
    <source>
        <strain evidence="2 3">DXS29W</strain>
    </source>
</reference>